<name>A0AAD4S9V5_9MAGN</name>
<dbReference type="AlphaFoldDB" id="A0AAD4S9V5"/>
<dbReference type="Proteomes" id="UP001202328">
    <property type="component" value="Unassembled WGS sequence"/>
</dbReference>
<protein>
    <submittedName>
        <fullName evidence="1">Uncharacterized protein</fullName>
    </submittedName>
</protein>
<evidence type="ECO:0000313" key="2">
    <source>
        <dbReference type="Proteomes" id="UP001202328"/>
    </source>
</evidence>
<comment type="caution">
    <text evidence="1">The sequence shown here is derived from an EMBL/GenBank/DDBJ whole genome shotgun (WGS) entry which is preliminary data.</text>
</comment>
<reference evidence="1" key="1">
    <citation type="submission" date="2022-04" db="EMBL/GenBank/DDBJ databases">
        <title>A functionally conserved STORR gene fusion in Papaver species that diverged 16.8 million years ago.</title>
        <authorList>
            <person name="Catania T."/>
        </authorList>
    </citation>
    <scope>NUCLEOTIDE SEQUENCE</scope>
    <source>
        <strain evidence="1">S-188037</strain>
    </source>
</reference>
<organism evidence="1 2">
    <name type="scientific">Papaver atlanticum</name>
    <dbReference type="NCBI Taxonomy" id="357466"/>
    <lineage>
        <taxon>Eukaryota</taxon>
        <taxon>Viridiplantae</taxon>
        <taxon>Streptophyta</taxon>
        <taxon>Embryophyta</taxon>
        <taxon>Tracheophyta</taxon>
        <taxon>Spermatophyta</taxon>
        <taxon>Magnoliopsida</taxon>
        <taxon>Ranunculales</taxon>
        <taxon>Papaveraceae</taxon>
        <taxon>Papaveroideae</taxon>
        <taxon>Papaver</taxon>
    </lineage>
</organism>
<evidence type="ECO:0000313" key="1">
    <source>
        <dbReference type="EMBL" id="KAI3876132.1"/>
    </source>
</evidence>
<accession>A0AAD4S9V5</accession>
<gene>
    <name evidence="1" type="ORF">MKW98_029084</name>
</gene>
<dbReference type="EMBL" id="JAJJMB010012509">
    <property type="protein sequence ID" value="KAI3876132.1"/>
    <property type="molecule type" value="Genomic_DNA"/>
</dbReference>
<sequence length="155" mass="17345">MKNFCQDGGSIYHLGTGSFGDLSLVITIPVGTMEDIQTKYGLTDETYARVKAEAIAELRAELMNPEGRANLIAKLRDDLIAEAKTGVTTTPDTARRLSPEEKAELMSPEERAEFIREAKDEMMRPEVRAELRRANMMAESLAEVKANSWFCCLRK</sequence>
<proteinExistence type="predicted"/>
<keyword evidence="2" id="KW-1185">Reference proteome</keyword>